<proteinExistence type="inferred from homology"/>
<dbReference type="Gene3D" id="3.40.50.720">
    <property type="entry name" value="NAD(P)-binding Rossmann-like Domain"/>
    <property type="match status" value="1"/>
</dbReference>
<name>A0A0W0HFT6_PSEVI</name>
<dbReference type="Pfam" id="PF00106">
    <property type="entry name" value="adh_short"/>
    <property type="match status" value="1"/>
</dbReference>
<dbReference type="InterPro" id="IPR002347">
    <property type="entry name" value="SDR_fam"/>
</dbReference>
<reference evidence="4 5" key="1">
    <citation type="submission" date="2015-09" db="EMBL/GenBank/DDBJ databases">
        <title>Genome sequence of ICMP 13104.</title>
        <authorList>
            <person name="Visnovsky S."/>
            <person name="Lu A."/>
            <person name="Panda P."/>
            <person name="Pitman A."/>
        </authorList>
    </citation>
    <scope>NUCLEOTIDE SEQUENCE [LARGE SCALE GENOMIC DNA]</scope>
    <source>
        <strain evidence="4 5">ICMP 13104</strain>
    </source>
</reference>
<dbReference type="GO" id="GO:0016491">
    <property type="term" value="F:oxidoreductase activity"/>
    <property type="evidence" value="ECO:0007669"/>
    <property type="project" value="UniProtKB-KW"/>
</dbReference>
<dbReference type="SUPFAM" id="SSF51735">
    <property type="entry name" value="NAD(P)-binding Rossmann-fold domains"/>
    <property type="match status" value="1"/>
</dbReference>
<comment type="caution">
    <text evidence="4">The sequence shown here is derived from an EMBL/GenBank/DDBJ whole genome shotgun (WGS) entry which is preliminary data.</text>
</comment>
<sequence length="282" mass="30753">MKTVVLLTGAAGGIGQAICAELIRRGMQLILADINETPLRALAEQLGADAHPYVVDLTDRERLEGLMSYIESEFGRLDVLINNAAIAVVEAFDTRSVESISRELDINLIAPLILTRLAIPLLKRSADARVISTVSLGGVFPTPESPIYCASKFGLRGAMLSIGLDLAQKGIKVGSILPTATDTQMLRKEAIEGGNALQFIAPPQSPEDVARQVVLMLDKPCLERFPKPSESWASSLTMLFPNLLPRTTRLLQKRGERGMKKYIESLGERGLAHQVEGVWRLK</sequence>
<comment type="similarity">
    <text evidence="1 3">Belongs to the short-chain dehydrogenases/reductases (SDR) family.</text>
</comment>
<dbReference type="CDD" id="cd05233">
    <property type="entry name" value="SDR_c"/>
    <property type="match status" value="1"/>
</dbReference>
<dbReference type="EMBL" id="LKEJ01000146">
    <property type="protein sequence ID" value="KTB59750.1"/>
    <property type="molecule type" value="Genomic_DNA"/>
</dbReference>
<organism evidence="4 5">
    <name type="scientific">Pseudomonas viridiflava ICMP 13104</name>
    <dbReference type="NCBI Taxonomy" id="1198305"/>
    <lineage>
        <taxon>Bacteria</taxon>
        <taxon>Pseudomonadati</taxon>
        <taxon>Pseudomonadota</taxon>
        <taxon>Gammaproteobacteria</taxon>
        <taxon>Pseudomonadales</taxon>
        <taxon>Pseudomonadaceae</taxon>
        <taxon>Pseudomonas</taxon>
    </lineage>
</organism>
<evidence type="ECO:0000256" key="2">
    <source>
        <dbReference type="ARBA" id="ARBA00023002"/>
    </source>
</evidence>
<gene>
    <name evidence="4" type="ORF">AO067_13150</name>
</gene>
<keyword evidence="2" id="KW-0560">Oxidoreductase</keyword>
<evidence type="ECO:0000313" key="5">
    <source>
        <dbReference type="Proteomes" id="UP000053048"/>
    </source>
</evidence>
<dbReference type="PANTHER" id="PTHR43669">
    <property type="entry name" value="5-KETO-D-GLUCONATE 5-REDUCTASE"/>
    <property type="match status" value="1"/>
</dbReference>
<dbReference type="AlphaFoldDB" id="A0A0W0HFT6"/>
<accession>A0A0W0HFT6</accession>
<dbReference type="PRINTS" id="PR00080">
    <property type="entry name" value="SDRFAMILY"/>
</dbReference>
<keyword evidence="5" id="KW-1185">Reference proteome</keyword>
<evidence type="ECO:0000256" key="1">
    <source>
        <dbReference type="ARBA" id="ARBA00006484"/>
    </source>
</evidence>
<dbReference type="PRINTS" id="PR00081">
    <property type="entry name" value="GDHRDH"/>
</dbReference>
<protein>
    <submittedName>
        <fullName evidence="4">Oxidoreductase</fullName>
    </submittedName>
</protein>
<evidence type="ECO:0000256" key="3">
    <source>
        <dbReference type="RuleBase" id="RU000363"/>
    </source>
</evidence>
<dbReference type="Proteomes" id="UP000053048">
    <property type="component" value="Unassembled WGS sequence"/>
</dbReference>
<dbReference type="InterPro" id="IPR036291">
    <property type="entry name" value="NAD(P)-bd_dom_sf"/>
</dbReference>
<dbReference type="PANTHER" id="PTHR43669:SF3">
    <property type="entry name" value="ALCOHOL DEHYDROGENASE, PUTATIVE (AFU_ORTHOLOGUE AFUA_3G03445)-RELATED"/>
    <property type="match status" value="1"/>
</dbReference>
<evidence type="ECO:0000313" key="4">
    <source>
        <dbReference type="EMBL" id="KTB59750.1"/>
    </source>
</evidence>